<reference evidence="3" key="1">
    <citation type="submission" date="2016-10" db="EMBL/GenBank/DDBJ databases">
        <authorList>
            <person name="Varghese N."/>
            <person name="Submissions S."/>
        </authorList>
    </citation>
    <scope>NUCLEOTIDE SEQUENCE [LARGE SCALE GENOMIC DNA]</scope>
    <source>
        <strain evidence="3">DSM 23095</strain>
    </source>
</reference>
<gene>
    <name evidence="2" type="ORF">SAMN04488104_103919</name>
</gene>
<dbReference type="Proteomes" id="UP000199060">
    <property type="component" value="Unassembled WGS sequence"/>
</dbReference>
<feature type="chain" id="PRO_5011712359" evidence="1">
    <location>
        <begin position="24"/>
        <end position="130"/>
    </location>
</feature>
<accession>A0A1G6VY56</accession>
<keyword evidence="3" id="KW-1185">Reference proteome</keyword>
<sequence>MKAMKLNYSLIIVLLLSSCFAFESDQKVELSTEMTLLGQEIKELAESQPCMDPSDWDFVAFGSKPCGGPWEYIAYSKKINVKNFLEKVQQYNDLQREDNIRNNRFSNCLFVGPPSGITCEGGKAILIYGG</sequence>
<protein>
    <submittedName>
        <fullName evidence="2">Uncharacterized protein</fullName>
    </submittedName>
</protein>
<name>A0A1G6VY56_9BACT</name>
<dbReference type="EMBL" id="FNAC01000039">
    <property type="protein sequence ID" value="SDD58464.1"/>
    <property type="molecule type" value="Genomic_DNA"/>
</dbReference>
<organism evidence="2 3">
    <name type="scientific">Algoriphagus faecimaris</name>
    <dbReference type="NCBI Taxonomy" id="686796"/>
    <lineage>
        <taxon>Bacteria</taxon>
        <taxon>Pseudomonadati</taxon>
        <taxon>Bacteroidota</taxon>
        <taxon>Cytophagia</taxon>
        <taxon>Cytophagales</taxon>
        <taxon>Cyclobacteriaceae</taxon>
        <taxon>Algoriphagus</taxon>
    </lineage>
</organism>
<dbReference type="AlphaFoldDB" id="A0A1G6VY56"/>
<evidence type="ECO:0000256" key="1">
    <source>
        <dbReference type="SAM" id="SignalP"/>
    </source>
</evidence>
<feature type="signal peptide" evidence="1">
    <location>
        <begin position="1"/>
        <end position="23"/>
    </location>
</feature>
<dbReference type="PROSITE" id="PS51257">
    <property type="entry name" value="PROKAR_LIPOPROTEIN"/>
    <property type="match status" value="1"/>
</dbReference>
<keyword evidence="1" id="KW-0732">Signal</keyword>
<evidence type="ECO:0000313" key="2">
    <source>
        <dbReference type="EMBL" id="SDD58464.1"/>
    </source>
</evidence>
<proteinExistence type="predicted"/>
<evidence type="ECO:0000313" key="3">
    <source>
        <dbReference type="Proteomes" id="UP000199060"/>
    </source>
</evidence>